<accession>A0A1G9YSM4</accession>
<dbReference type="PANTHER" id="PTHR43830:SF3">
    <property type="entry name" value="PROTEIN PSP1"/>
    <property type="match status" value="1"/>
</dbReference>
<protein>
    <submittedName>
        <fullName evidence="2">Cell fate regulator YaaT, PSP1 superfamily (Controls sporulation, competence, biofilm development)</fullName>
    </submittedName>
</protein>
<name>A0A1G9YSM4_9FIRM</name>
<evidence type="ECO:0000313" key="3">
    <source>
        <dbReference type="Proteomes" id="UP000199182"/>
    </source>
</evidence>
<dbReference type="Proteomes" id="UP000199182">
    <property type="component" value="Unassembled WGS sequence"/>
</dbReference>
<sequence length="289" mass="32483">MAEVIGVRFKNVGKVYYFDPNDNKIGKGSSVIVETARGVECGEVVMENREVPEENIIRPLKSVIRVATEQDLKQVEDNVRKQKNAFDICLQKIQNHKLDMKLVDVEYTFDNNKILFYFTADGRVDFRELVKDLASVFRTRIELRQIGVRDEAKMLGGLGVCGKPFCCATFLGEFQPVSIKMAKEQGLSLNPTKISGTCGRLMCCLKYEQEAYEDLLSITPKVGAYVKTKDGKGTVLDVNLLTGVLKVKLEKFPDAAPKVFTRKEVTTLRDAQIRIDSSELAELGQLEKE</sequence>
<dbReference type="AlphaFoldDB" id="A0A1G9YSM4"/>
<dbReference type="RefSeq" id="WP_092639339.1">
    <property type="nucleotide sequence ID" value="NZ_FNID01000011.1"/>
</dbReference>
<dbReference type="Pfam" id="PF04468">
    <property type="entry name" value="PSP1"/>
    <property type="match status" value="1"/>
</dbReference>
<reference evidence="2 3" key="1">
    <citation type="submission" date="2016-10" db="EMBL/GenBank/DDBJ databases">
        <authorList>
            <person name="de Groot N.N."/>
        </authorList>
    </citation>
    <scope>NUCLEOTIDE SEQUENCE [LARGE SCALE GENOMIC DNA]</scope>
    <source>
        <strain evidence="2 3">CGMCC 1.5012</strain>
    </source>
</reference>
<dbReference type="NCBIfam" id="NF041131">
    <property type="entry name" value="RicT_YaaT_fam"/>
    <property type="match status" value="1"/>
</dbReference>
<proteinExistence type="predicted"/>
<dbReference type="OrthoDB" id="9779344at2"/>
<dbReference type="STRING" id="258515.SAMN05192585_11183"/>
<evidence type="ECO:0000259" key="1">
    <source>
        <dbReference type="PROSITE" id="PS51411"/>
    </source>
</evidence>
<keyword evidence="3" id="KW-1185">Reference proteome</keyword>
<feature type="domain" description="PSP1 C-terminal" evidence="1">
    <location>
        <begin position="61"/>
        <end position="146"/>
    </location>
</feature>
<dbReference type="PANTHER" id="PTHR43830">
    <property type="entry name" value="PROTEIN PSP1"/>
    <property type="match status" value="1"/>
</dbReference>
<evidence type="ECO:0000313" key="2">
    <source>
        <dbReference type="EMBL" id="SDN11501.1"/>
    </source>
</evidence>
<dbReference type="InterPro" id="IPR007557">
    <property type="entry name" value="PSP1_C"/>
</dbReference>
<gene>
    <name evidence="2" type="ORF">SAMN05192585_11183</name>
</gene>
<dbReference type="GO" id="GO:0005737">
    <property type="term" value="C:cytoplasm"/>
    <property type="evidence" value="ECO:0007669"/>
    <property type="project" value="TreeGrafter"/>
</dbReference>
<organism evidence="2 3">
    <name type="scientific">Acetanaerobacterium elongatum</name>
    <dbReference type="NCBI Taxonomy" id="258515"/>
    <lineage>
        <taxon>Bacteria</taxon>
        <taxon>Bacillati</taxon>
        <taxon>Bacillota</taxon>
        <taxon>Clostridia</taxon>
        <taxon>Eubacteriales</taxon>
        <taxon>Oscillospiraceae</taxon>
        <taxon>Acetanaerobacterium</taxon>
    </lineage>
</organism>
<dbReference type="PROSITE" id="PS51411">
    <property type="entry name" value="PSP1_C"/>
    <property type="match status" value="1"/>
</dbReference>
<dbReference type="InterPro" id="IPR047767">
    <property type="entry name" value="PSP1-like"/>
</dbReference>
<dbReference type="EMBL" id="FNID01000011">
    <property type="protein sequence ID" value="SDN11501.1"/>
    <property type="molecule type" value="Genomic_DNA"/>
</dbReference>